<name>A0A1T4WZ28_9BACT</name>
<keyword evidence="1" id="KW-0378">Hydrolase</keyword>
<dbReference type="Proteomes" id="UP000190027">
    <property type="component" value="Unassembled WGS sequence"/>
</dbReference>
<organism evidence="4 5">
    <name type="scientific">Paucidesulfovibrio gracilis DSM 16080</name>
    <dbReference type="NCBI Taxonomy" id="1121449"/>
    <lineage>
        <taxon>Bacteria</taxon>
        <taxon>Pseudomonadati</taxon>
        <taxon>Thermodesulfobacteriota</taxon>
        <taxon>Desulfovibrionia</taxon>
        <taxon>Desulfovibrionales</taxon>
        <taxon>Desulfovibrionaceae</taxon>
        <taxon>Paucidesulfovibrio</taxon>
    </lineage>
</organism>
<keyword evidence="5" id="KW-1185">Reference proteome</keyword>
<dbReference type="Gene3D" id="3.60.40.10">
    <property type="entry name" value="PPM-type phosphatase domain"/>
    <property type="match status" value="1"/>
</dbReference>
<feature type="domain" description="PPM-type phosphatase" evidence="3">
    <location>
        <begin position="188"/>
        <end position="421"/>
    </location>
</feature>
<dbReference type="InterPro" id="IPR052016">
    <property type="entry name" value="Bact_Sigma-Reg"/>
</dbReference>
<dbReference type="InterPro" id="IPR001932">
    <property type="entry name" value="PPM-type_phosphatase-like_dom"/>
</dbReference>
<gene>
    <name evidence="4" type="ORF">SAMN02745704_01567</name>
</gene>
<keyword evidence="2" id="KW-1133">Transmembrane helix</keyword>
<reference evidence="4 5" key="1">
    <citation type="submission" date="2017-02" db="EMBL/GenBank/DDBJ databases">
        <authorList>
            <person name="Peterson S.W."/>
        </authorList>
    </citation>
    <scope>NUCLEOTIDE SEQUENCE [LARGE SCALE GENOMIC DNA]</scope>
    <source>
        <strain evidence="4 5">DSM 16080</strain>
    </source>
</reference>
<feature type="transmembrane region" description="Helical" evidence="2">
    <location>
        <begin position="73"/>
        <end position="94"/>
    </location>
</feature>
<protein>
    <submittedName>
        <fullName evidence="4">Serine phosphatase RsbU, regulator of sigma subunit</fullName>
    </submittedName>
</protein>
<proteinExistence type="predicted"/>
<dbReference type="GO" id="GO:0016791">
    <property type="term" value="F:phosphatase activity"/>
    <property type="evidence" value="ECO:0007669"/>
    <property type="project" value="TreeGrafter"/>
</dbReference>
<evidence type="ECO:0000313" key="4">
    <source>
        <dbReference type="EMBL" id="SKA82509.1"/>
    </source>
</evidence>
<feature type="transmembrane region" description="Helical" evidence="2">
    <location>
        <begin position="47"/>
        <end position="67"/>
    </location>
</feature>
<dbReference type="InterPro" id="IPR036457">
    <property type="entry name" value="PPM-type-like_dom_sf"/>
</dbReference>
<sequence length="426" mass="47450">MMVSVLGGSGEADENENQILVKVSPMEWISAAAGRVAAWSVRRKMNVLLLVTLVLLPLSLLLTGQALGPKTQANVIVALLVGAVILFAPLSWLLSHLMASRSIRELNDQCYRLKQGDFTLEELPPERGEEHDFLRLKRNLHWMGYALAAREERLSSAMQRLSEAQHQIGESIDYAALIQRSFLPDAADLGTLFSDHFLLWDQRDRVGGDSYWMRRTGDGFFVAVIDCTGHGVPGAFMTLIVHALFEQAADTCRRQGRETDPGSVLSELNRLIKDALGQNEGGGMSDDGLDCGLCHVNPQAGELVYAGARNPLYVLEDQDVRELRGDRCGIGYVRSPRDFAFSSQPLRFAKGQRFYMATDGAVDQVGGTKRFPFGKRRLKEFFLEHAKLPLAGQDRRLAEALEQYRGEEPRRDDITVLGFEIEEKGQ</sequence>
<evidence type="ECO:0000256" key="1">
    <source>
        <dbReference type="ARBA" id="ARBA00022801"/>
    </source>
</evidence>
<dbReference type="PANTHER" id="PTHR43156:SF9">
    <property type="entry name" value="HAMP DOMAIN-CONTAINING PROTEIN"/>
    <property type="match status" value="1"/>
</dbReference>
<evidence type="ECO:0000256" key="2">
    <source>
        <dbReference type="SAM" id="Phobius"/>
    </source>
</evidence>
<keyword evidence="2" id="KW-0812">Transmembrane</keyword>
<keyword evidence="2" id="KW-0472">Membrane</keyword>
<dbReference type="AlphaFoldDB" id="A0A1T4WZ28"/>
<accession>A0A1T4WZ28</accession>
<dbReference type="EMBL" id="FUYC01000005">
    <property type="protein sequence ID" value="SKA82509.1"/>
    <property type="molecule type" value="Genomic_DNA"/>
</dbReference>
<dbReference type="SMART" id="SM00331">
    <property type="entry name" value="PP2C_SIG"/>
    <property type="match status" value="1"/>
</dbReference>
<evidence type="ECO:0000259" key="3">
    <source>
        <dbReference type="SMART" id="SM00331"/>
    </source>
</evidence>
<dbReference type="STRING" id="1121449.SAMN02745704_01567"/>
<evidence type="ECO:0000313" key="5">
    <source>
        <dbReference type="Proteomes" id="UP000190027"/>
    </source>
</evidence>
<dbReference type="Pfam" id="PF07228">
    <property type="entry name" value="SpoIIE"/>
    <property type="match status" value="1"/>
</dbReference>
<dbReference type="PANTHER" id="PTHR43156">
    <property type="entry name" value="STAGE II SPORULATION PROTEIN E-RELATED"/>
    <property type="match status" value="1"/>
</dbReference>